<dbReference type="EMBL" id="JAABOQ010000001">
    <property type="protein sequence ID" value="NER16114.1"/>
    <property type="molecule type" value="Genomic_DNA"/>
</dbReference>
<keyword evidence="5" id="KW-0998">Cell outer membrane</keyword>
<dbReference type="Pfam" id="PF07980">
    <property type="entry name" value="SusD_RagB"/>
    <property type="match status" value="1"/>
</dbReference>
<evidence type="ECO:0000256" key="1">
    <source>
        <dbReference type="ARBA" id="ARBA00004442"/>
    </source>
</evidence>
<comment type="caution">
    <text evidence="9">The sequence shown here is derived from an EMBL/GenBank/DDBJ whole genome shotgun (WGS) entry which is preliminary data.</text>
</comment>
<dbReference type="Proteomes" id="UP000474296">
    <property type="component" value="Unassembled WGS sequence"/>
</dbReference>
<keyword evidence="4" id="KW-0472">Membrane</keyword>
<evidence type="ECO:0000256" key="2">
    <source>
        <dbReference type="ARBA" id="ARBA00006275"/>
    </source>
</evidence>
<dbReference type="RefSeq" id="WP_164029366.1">
    <property type="nucleotide sequence ID" value="NZ_JAABOQ010000001.1"/>
</dbReference>
<dbReference type="SUPFAM" id="SSF48452">
    <property type="entry name" value="TPR-like"/>
    <property type="match status" value="1"/>
</dbReference>
<gene>
    <name evidence="9" type="ORF">GWK10_02775</name>
</gene>
<feature type="signal peptide" evidence="6">
    <location>
        <begin position="1"/>
        <end position="19"/>
    </location>
</feature>
<organism evidence="9 10">
    <name type="scientific">Spongiivirga citrea</name>
    <dbReference type="NCBI Taxonomy" id="1481457"/>
    <lineage>
        <taxon>Bacteria</taxon>
        <taxon>Pseudomonadati</taxon>
        <taxon>Bacteroidota</taxon>
        <taxon>Flavobacteriia</taxon>
        <taxon>Flavobacteriales</taxon>
        <taxon>Flavobacteriaceae</taxon>
        <taxon>Spongiivirga</taxon>
    </lineage>
</organism>
<sequence length="586" mass="64503">MKKRIIYVFIAFIAVFACSDDFTTIPAVGALSDEAVQNEAGVDLLLIGAYSTLDGRRNNGAGNGFAQTGDNWWLDVLTDDAHKGSTDDDQADLFEMERINWDASNPYILGRWSSIFAGINRSNAVIALINTIEGADLTGKLAEARFLRGHFNFELQRMYGNVPYISDENYANTEFNQPNPGPIWDQIEADFQFAIDNLPDSQADVGRPSSWTAKAYQGKVHLQQSEWDQASTLFTDVINNGPYALNGEFFDNFSAGGENSAESVFAIQFTADAAQSPNGNIGGVLNFPNPGPFGSCCGFYQPSQDLVNAFQTEDGTGLPLLDTFNQTDVFNDYNTDSFEPAPDPLPDDYVPVPTPYTPHTGPLDPRLDYTVGRRGINYNGYGRHVGQAWIRATAADISGPYLPSKNVYRSGEEGTNQGTGAWGQQHSGINYNIIRYADVLLMAAEAAVEKSSPDLAAALDYVNQVRNRAKNMTYVETTDADGNVINTPNYQIEPYPAFADQAFARKAVRHERRLELGMEGHRLFDLRRWGNAVATMNAFYINEARTITEGNYSTKFNTFEAKHDLLPIPVDAIDLSGGVLNQNTGF</sequence>
<accession>A0A6M0CJF1</accession>
<dbReference type="GO" id="GO:0009279">
    <property type="term" value="C:cell outer membrane"/>
    <property type="evidence" value="ECO:0007669"/>
    <property type="project" value="UniProtKB-SubCell"/>
</dbReference>
<evidence type="ECO:0000313" key="9">
    <source>
        <dbReference type="EMBL" id="NER16114.1"/>
    </source>
</evidence>
<feature type="chain" id="PRO_5026966694" evidence="6">
    <location>
        <begin position="20"/>
        <end position="586"/>
    </location>
</feature>
<dbReference type="AlphaFoldDB" id="A0A6M0CJF1"/>
<dbReference type="InterPro" id="IPR011990">
    <property type="entry name" value="TPR-like_helical_dom_sf"/>
</dbReference>
<evidence type="ECO:0000313" key="10">
    <source>
        <dbReference type="Proteomes" id="UP000474296"/>
    </source>
</evidence>
<evidence type="ECO:0000256" key="6">
    <source>
        <dbReference type="SAM" id="SignalP"/>
    </source>
</evidence>
<name>A0A6M0CJF1_9FLAO</name>
<comment type="similarity">
    <text evidence="2">Belongs to the SusD family.</text>
</comment>
<evidence type="ECO:0000259" key="7">
    <source>
        <dbReference type="Pfam" id="PF07980"/>
    </source>
</evidence>
<dbReference type="InterPro" id="IPR033985">
    <property type="entry name" value="SusD-like_N"/>
</dbReference>
<dbReference type="InterPro" id="IPR012944">
    <property type="entry name" value="SusD_RagB_dom"/>
</dbReference>
<comment type="subcellular location">
    <subcellularLocation>
        <location evidence="1">Cell outer membrane</location>
    </subcellularLocation>
</comment>
<evidence type="ECO:0000256" key="4">
    <source>
        <dbReference type="ARBA" id="ARBA00023136"/>
    </source>
</evidence>
<protein>
    <submittedName>
        <fullName evidence="9">RagB/SusD family nutrient uptake outer membrane protein</fullName>
    </submittedName>
</protein>
<proteinExistence type="inferred from homology"/>
<keyword evidence="10" id="KW-1185">Reference proteome</keyword>
<dbReference type="PROSITE" id="PS51257">
    <property type="entry name" value="PROKAR_LIPOPROTEIN"/>
    <property type="match status" value="1"/>
</dbReference>
<dbReference type="Gene3D" id="1.25.40.390">
    <property type="match status" value="1"/>
</dbReference>
<reference evidence="9 10" key="1">
    <citation type="submission" date="2020-01" db="EMBL/GenBank/DDBJ databases">
        <title>Spongiivirga citrea KCTC 32990T.</title>
        <authorList>
            <person name="Wang G."/>
        </authorList>
    </citation>
    <scope>NUCLEOTIDE SEQUENCE [LARGE SCALE GENOMIC DNA]</scope>
    <source>
        <strain evidence="9 10">KCTC 32990</strain>
    </source>
</reference>
<feature type="domain" description="RagB/SusD" evidence="7">
    <location>
        <begin position="262"/>
        <end position="585"/>
    </location>
</feature>
<feature type="domain" description="SusD-like N-terminal" evidence="8">
    <location>
        <begin position="81"/>
        <end position="222"/>
    </location>
</feature>
<evidence type="ECO:0000259" key="8">
    <source>
        <dbReference type="Pfam" id="PF14322"/>
    </source>
</evidence>
<evidence type="ECO:0000256" key="5">
    <source>
        <dbReference type="ARBA" id="ARBA00023237"/>
    </source>
</evidence>
<dbReference type="Pfam" id="PF14322">
    <property type="entry name" value="SusD-like_3"/>
    <property type="match status" value="1"/>
</dbReference>
<evidence type="ECO:0000256" key="3">
    <source>
        <dbReference type="ARBA" id="ARBA00022729"/>
    </source>
</evidence>
<keyword evidence="3 6" id="KW-0732">Signal</keyword>